<dbReference type="EMBL" id="AP024488">
    <property type="protein sequence ID" value="BCS99210.1"/>
    <property type="molecule type" value="Genomic_DNA"/>
</dbReference>
<dbReference type="SUPFAM" id="SSF158472">
    <property type="entry name" value="HAMP domain-like"/>
    <property type="match status" value="1"/>
</dbReference>
<gene>
    <name evidence="7" type="ORF">DSLASN_48420</name>
</gene>
<dbReference type="RefSeq" id="WP_236890557.1">
    <property type="nucleotide sequence ID" value="NZ_AP024488.1"/>
</dbReference>
<evidence type="ECO:0000313" key="8">
    <source>
        <dbReference type="Proteomes" id="UP001320148"/>
    </source>
</evidence>
<dbReference type="CDD" id="cd06225">
    <property type="entry name" value="HAMP"/>
    <property type="match status" value="1"/>
</dbReference>
<dbReference type="Pfam" id="PF00989">
    <property type="entry name" value="PAS"/>
    <property type="match status" value="1"/>
</dbReference>
<dbReference type="InterPro" id="IPR043128">
    <property type="entry name" value="Rev_trsase/Diguanyl_cyclase"/>
</dbReference>
<accession>A0ABN6FB75</accession>
<dbReference type="CDD" id="cd01949">
    <property type="entry name" value="GGDEF"/>
    <property type="match status" value="1"/>
</dbReference>
<evidence type="ECO:0000256" key="1">
    <source>
        <dbReference type="SAM" id="Coils"/>
    </source>
</evidence>
<feature type="transmembrane region" description="Helical" evidence="2">
    <location>
        <begin position="15"/>
        <end position="34"/>
    </location>
</feature>
<dbReference type="InterPro" id="IPR029787">
    <property type="entry name" value="Nucleotide_cyclase"/>
</dbReference>
<feature type="domain" description="HAMP" evidence="5">
    <location>
        <begin position="197"/>
        <end position="249"/>
    </location>
</feature>
<dbReference type="InterPro" id="IPR052155">
    <property type="entry name" value="Biofilm_reg_signaling"/>
</dbReference>
<evidence type="ECO:0000259" key="4">
    <source>
        <dbReference type="PROSITE" id="PS50113"/>
    </source>
</evidence>
<evidence type="ECO:0008006" key="9">
    <source>
        <dbReference type="Google" id="ProtNLM"/>
    </source>
</evidence>
<feature type="domain" description="PAC" evidence="4">
    <location>
        <begin position="384"/>
        <end position="436"/>
    </location>
</feature>
<dbReference type="PROSITE" id="PS50887">
    <property type="entry name" value="GGDEF"/>
    <property type="match status" value="1"/>
</dbReference>
<dbReference type="SMART" id="SM00091">
    <property type="entry name" value="PAS"/>
    <property type="match status" value="1"/>
</dbReference>
<feature type="transmembrane region" description="Helical" evidence="2">
    <location>
        <begin position="177"/>
        <end position="198"/>
    </location>
</feature>
<proteinExistence type="predicted"/>
<dbReference type="Pfam" id="PF00990">
    <property type="entry name" value="GGDEF"/>
    <property type="match status" value="1"/>
</dbReference>
<keyword evidence="2" id="KW-1133">Transmembrane helix</keyword>
<dbReference type="SUPFAM" id="SSF55073">
    <property type="entry name" value="Nucleotide cyclase"/>
    <property type="match status" value="1"/>
</dbReference>
<evidence type="ECO:0000259" key="5">
    <source>
        <dbReference type="PROSITE" id="PS50885"/>
    </source>
</evidence>
<keyword evidence="2" id="KW-0812">Transmembrane</keyword>
<organism evidence="7 8">
    <name type="scientific">Desulfoluna limicola</name>
    <dbReference type="NCBI Taxonomy" id="2810562"/>
    <lineage>
        <taxon>Bacteria</taxon>
        <taxon>Pseudomonadati</taxon>
        <taxon>Thermodesulfobacteriota</taxon>
        <taxon>Desulfobacteria</taxon>
        <taxon>Desulfobacterales</taxon>
        <taxon>Desulfolunaceae</taxon>
        <taxon>Desulfoluna</taxon>
    </lineage>
</organism>
<keyword evidence="1" id="KW-0175">Coiled coil</keyword>
<sequence length="606" mass="67204">MEHKEGQTMGLRARITAWITGVFVVMALFFFTFVHHQVRAVYVGALDSALLSWGEQMVQGQGKALFDTSAAKTGAIHRFSDAPHLSMGFLMEGPGSLAGWDRFGRVTEKIAEGLAAHVSLLVEANRTGHPVYRTVDLNGGTFRVMALPPLDPGGAGTLGVAPVTDHPLGTEGIAARFAVAAVLLFLVVLAGGYLYAWFLTRPIEVLRDVSEKIAEGNLDEGVEFTGSSELVSLSHSINRMRRAISEKIRESEIQNQKVVEKGKELESSNRELERAIFTANQMAAEAEIRSYELEHEVVQRRQAEEALRSSEEKYRAIVENMKEGYCEVDRDGYVTFVNAAMCEISGYPPVELVGMHRGQFIAEECREQVLSAFSELIEGSEEMAEFDYPIIRKDGGGRHIGVSVSLIRNASGERVGYRTIVRDVEARKRYEEELIYMAYHDPLTGLKNRKGFYERLESDITRAKRYGGQVGLLYVDMDRFKEVNDTLGHEAGDKVLQEITRRFLENLRQSDCIARIGGDEFAVVLDSAGVCDVDAVIRKVAEILAKPYKVGNKVIDYVSGSVGVALFPEDAVTASDLIRYADSAMYAVKRNRKGQECECSDEGRRA</sequence>
<dbReference type="InterPro" id="IPR000014">
    <property type="entry name" value="PAS"/>
</dbReference>
<dbReference type="InterPro" id="IPR000160">
    <property type="entry name" value="GGDEF_dom"/>
</dbReference>
<dbReference type="Gene3D" id="6.10.340.10">
    <property type="match status" value="1"/>
</dbReference>
<dbReference type="SMART" id="SM00304">
    <property type="entry name" value="HAMP"/>
    <property type="match status" value="1"/>
</dbReference>
<reference evidence="7 8" key="1">
    <citation type="submission" date="2021-02" db="EMBL/GenBank/DDBJ databases">
        <title>Complete genome of Desulfoluna sp. strain ASN36.</title>
        <authorList>
            <person name="Takahashi A."/>
            <person name="Kojima H."/>
            <person name="Fukui M."/>
        </authorList>
    </citation>
    <scope>NUCLEOTIDE SEQUENCE [LARGE SCALE GENOMIC DNA]</scope>
    <source>
        <strain evidence="7 8">ASN36</strain>
    </source>
</reference>
<dbReference type="PROSITE" id="PS50113">
    <property type="entry name" value="PAC"/>
    <property type="match status" value="1"/>
</dbReference>
<dbReference type="NCBIfam" id="TIGR00229">
    <property type="entry name" value="sensory_box"/>
    <property type="match status" value="1"/>
</dbReference>
<dbReference type="InterPro" id="IPR000700">
    <property type="entry name" value="PAS-assoc_C"/>
</dbReference>
<evidence type="ECO:0000259" key="6">
    <source>
        <dbReference type="PROSITE" id="PS50887"/>
    </source>
</evidence>
<dbReference type="InterPro" id="IPR003660">
    <property type="entry name" value="HAMP_dom"/>
</dbReference>
<dbReference type="SMART" id="SM00267">
    <property type="entry name" value="GGDEF"/>
    <property type="match status" value="1"/>
</dbReference>
<dbReference type="PROSITE" id="PS50112">
    <property type="entry name" value="PAS"/>
    <property type="match status" value="1"/>
</dbReference>
<dbReference type="InterPro" id="IPR035965">
    <property type="entry name" value="PAS-like_dom_sf"/>
</dbReference>
<keyword evidence="2" id="KW-0472">Membrane</keyword>
<dbReference type="CDD" id="cd00130">
    <property type="entry name" value="PAS"/>
    <property type="match status" value="1"/>
</dbReference>
<feature type="domain" description="PAS" evidence="3">
    <location>
        <begin position="310"/>
        <end position="380"/>
    </location>
</feature>
<dbReference type="PROSITE" id="PS50885">
    <property type="entry name" value="HAMP"/>
    <property type="match status" value="1"/>
</dbReference>
<keyword evidence="8" id="KW-1185">Reference proteome</keyword>
<feature type="domain" description="GGDEF" evidence="6">
    <location>
        <begin position="468"/>
        <end position="606"/>
    </location>
</feature>
<evidence type="ECO:0000256" key="2">
    <source>
        <dbReference type="SAM" id="Phobius"/>
    </source>
</evidence>
<name>A0ABN6FB75_9BACT</name>
<dbReference type="Gene3D" id="3.30.70.270">
    <property type="match status" value="1"/>
</dbReference>
<feature type="coiled-coil region" evidence="1">
    <location>
        <begin position="255"/>
        <end position="320"/>
    </location>
</feature>
<dbReference type="SUPFAM" id="SSF55785">
    <property type="entry name" value="PYP-like sensor domain (PAS domain)"/>
    <property type="match status" value="1"/>
</dbReference>
<dbReference type="NCBIfam" id="TIGR00254">
    <property type="entry name" value="GGDEF"/>
    <property type="match status" value="1"/>
</dbReference>
<dbReference type="PANTHER" id="PTHR44757">
    <property type="entry name" value="DIGUANYLATE CYCLASE DGCP"/>
    <property type="match status" value="1"/>
</dbReference>
<dbReference type="Gene3D" id="3.30.450.20">
    <property type="entry name" value="PAS domain"/>
    <property type="match status" value="1"/>
</dbReference>
<dbReference type="InterPro" id="IPR013767">
    <property type="entry name" value="PAS_fold"/>
</dbReference>
<protein>
    <recommendedName>
        <fullName evidence="9">Diguanylate cyclase</fullName>
    </recommendedName>
</protein>
<dbReference type="InterPro" id="IPR001610">
    <property type="entry name" value="PAC"/>
</dbReference>
<dbReference type="SMART" id="SM00086">
    <property type="entry name" value="PAC"/>
    <property type="match status" value="1"/>
</dbReference>
<evidence type="ECO:0000259" key="3">
    <source>
        <dbReference type="PROSITE" id="PS50112"/>
    </source>
</evidence>
<evidence type="ECO:0000313" key="7">
    <source>
        <dbReference type="EMBL" id="BCS99210.1"/>
    </source>
</evidence>
<dbReference type="Proteomes" id="UP001320148">
    <property type="component" value="Chromosome"/>
</dbReference>
<dbReference type="PANTHER" id="PTHR44757:SF2">
    <property type="entry name" value="BIOFILM ARCHITECTURE MAINTENANCE PROTEIN MBAA"/>
    <property type="match status" value="1"/>
</dbReference>
<dbReference type="Pfam" id="PF00672">
    <property type="entry name" value="HAMP"/>
    <property type="match status" value="1"/>
</dbReference>